<name>A0A2U2N0Z6_9GAMM</name>
<evidence type="ECO:0000256" key="2">
    <source>
        <dbReference type="ARBA" id="ARBA00022748"/>
    </source>
</evidence>
<evidence type="ECO:0000259" key="5">
    <source>
        <dbReference type="PROSITE" id="PS51352"/>
    </source>
</evidence>
<keyword evidence="3" id="KW-0676">Redox-active center</keyword>
<proteinExistence type="predicted"/>
<evidence type="ECO:0000256" key="4">
    <source>
        <dbReference type="SAM" id="Phobius"/>
    </source>
</evidence>
<sequence length="171" mass="18737">MPRKEIVTGVLALAIVAAVGYLWFAPPAREPAPAVRMDMLEGGQLELASLQGQPVLLQFWATTCVTCVAEMPELVHLHEDFADQGLAMVGVAMPYDPPEQVRTMVAEKGLPYRIALDRSGEVTQAFGDVRLTPTTVLIDPQGRVVWQRVGLLDFERLREEIRGMLPAGDTA</sequence>
<dbReference type="InterPro" id="IPR013766">
    <property type="entry name" value="Thioredoxin_domain"/>
</dbReference>
<dbReference type="PANTHER" id="PTHR42852:SF17">
    <property type="entry name" value="THIOREDOXIN-LIKE PROTEIN HI_1115"/>
    <property type="match status" value="1"/>
</dbReference>
<dbReference type="Pfam" id="PF08534">
    <property type="entry name" value="Redoxin"/>
    <property type="match status" value="1"/>
</dbReference>
<dbReference type="AlphaFoldDB" id="A0A2U2N0Z6"/>
<dbReference type="Proteomes" id="UP000245474">
    <property type="component" value="Unassembled WGS sequence"/>
</dbReference>
<dbReference type="InterPro" id="IPR013740">
    <property type="entry name" value="Redoxin"/>
</dbReference>
<dbReference type="EMBL" id="QFFI01000016">
    <property type="protein sequence ID" value="PWG62742.1"/>
    <property type="molecule type" value="Genomic_DNA"/>
</dbReference>
<organism evidence="6 7">
    <name type="scientific">Sediminicurvatus halobius</name>
    <dbReference type="NCBI Taxonomy" id="2182432"/>
    <lineage>
        <taxon>Bacteria</taxon>
        <taxon>Pseudomonadati</taxon>
        <taxon>Pseudomonadota</taxon>
        <taxon>Gammaproteobacteria</taxon>
        <taxon>Chromatiales</taxon>
        <taxon>Ectothiorhodospiraceae</taxon>
        <taxon>Sediminicurvatus</taxon>
    </lineage>
</organism>
<feature type="domain" description="Thioredoxin" evidence="5">
    <location>
        <begin position="26"/>
        <end position="166"/>
    </location>
</feature>
<dbReference type="SUPFAM" id="SSF52833">
    <property type="entry name" value="Thioredoxin-like"/>
    <property type="match status" value="1"/>
</dbReference>
<keyword evidence="2" id="KW-0201">Cytochrome c-type biogenesis</keyword>
<keyword evidence="4" id="KW-0472">Membrane</keyword>
<comment type="caution">
    <text evidence="6">The sequence shown here is derived from an EMBL/GenBank/DDBJ whole genome shotgun (WGS) entry which is preliminary data.</text>
</comment>
<dbReference type="OrthoDB" id="9788279at2"/>
<dbReference type="GO" id="GO:0017004">
    <property type="term" value="P:cytochrome complex assembly"/>
    <property type="evidence" value="ECO:0007669"/>
    <property type="project" value="UniProtKB-KW"/>
</dbReference>
<feature type="transmembrane region" description="Helical" evidence="4">
    <location>
        <begin position="6"/>
        <end position="24"/>
    </location>
</feature>
<dbReference type="PANTHER" id="PTHR42852">
    <property type="entry name" value="THIOL:DISULFIDE INTERCHANGE PROTEIN DSBE"/>
    <property type="match status" value="1"/>
</dbReference>
<dbReference type="GO" id="GO:0015036">
    <property type="term" value="F:disulfide oxidoreductase activity"/>
    <property type="evidence" value="ECO:0007669"/>
    <property type="project" value="UniProtKB-ARBA"/>
</dbReference>
<evidence type="ECO:0000256" key="1">
    <source>
        <dbReference type="ARBA" id="ARBA00004196"/>
    </source>
</evidence>
<keyword evidence="4" id="KW-1133">Transmembrane helix</keyword>
<dbReference type="InterPro" id="IPR036249">
    <property type="entry name" value="Thioredoxin-like_sf"/>
</dbReference>
<dbReference type="GO" id="GO:0030313">
    <property type="term" value="C:cell envelope"/>
    <property type="evidence" value="ECO:0007669"/>
    <property type="project" value="UniProtKB-SubCell"/>
</dbReference>
<evidence type="ECO:0000313" key="7">
    <source>
        <dbReference type="Proteomes" id="UP000245474"/>
    </source>
</evidence>
<comment type="subcellular location">
    <subcellularLocation>
        <location evidence="1">Cell envelope</location>
    </subcellularLocation>
</comment>
<dbReference type="InterPro" id="IPR017937">
    <property type="entry name" value="Thioredoxin_CS"/>
</dbReference>
<evidence type="ECO:0000256" key="3">
    <source>
        <dbReference type="ARBA" id="ARBA00023284"/>
    </source>
</evidence>
<dbReference type="PROSITE" id="PS00194">
    <property type="entry name" value="THIOREDOXIN_1"/>
    <property type="match status" value="1"/>
</dbReference>
<accession>A0A2U2N0Z6</accession>
<keyword evidence="7" id="KW-1185">Reference proteome</keyword>
<evidence type="ECO:0000313" key="6">
    <source>
        <dbReference type="EMBL" id="PWG62742.1"/>
    </source>
</evidence>
<keyword evidence="4" id="KW-0812">Transmembrane</keyword>
<dbReference type="RefSeq" id="WP_109678941.1">
    <property type="nucleotide sequence ID" value="NZ_CP086615.1"/>
</dbReference>
<dbReference type="Gene3D" id="3.40.30.10">
    <property type="entry name" value="Glutaredoxin"/>
    <property type="match status" value="1"/>
</dbReference>
<reference evidence="6 7" key="1">
    <citation type="submission" date="2018-05" db="EMBL/GenBank/DDBJ databases">
        <title>Spiribacter halobius sp. nov., a moderately halophilic bacterium isolated from marine solar saltern.</title>
        <authorList>
            <person name="Zheng W.-S."/>
            <person name="Lu D.-C."/>
            <person name="Du Z.-J."/>
        </authorList>
    </citation>
    <scope>NUCLEOTIDE SEQUENCE [LARGE SCALE GENOMIC DNA]</scope>
    <source>
        <strain evidence="6 7">E85</strain>
    </source>
</reference>
<gene>
    <name evidence="6" type="ORF">DEM34_11410</name>
</gene>
<dbReference type="PROSITE" id="PS51352">
    <property type="entry name" value="THIOREDOXIN_2"/>
    <property type="match status" value="1"/>
</dbReference>
<protein>
    <submittedName>
        <fullName evidence="6">TlpA family protein disulfide reductase</fullName>
    </submittedName>
</protein>
<dbReference type="CDD" id="cd02966">
    <property type="entry name" value="TlpA_like_family"/>
    <property type="match status" value="1"/>
</dbReference>
<dbReference type="InterPro" id="IPR050553">
    <property type="entry name" value="Thioredoxin_ResA/DsbE_sf"/>
</dbReference>